<gene>
    <name evidence="3" type="ORF">E1298_03600</name>
</gene>
<dbReference type="EMBL" id="SMKU01000008">
    <property type="protein sequence ID" value="TDD96105.1"/>
    <property type="molecule type" value="Genomic_DNA"/>
</dbReference>
<reference evidence="3 4" key="1">
    <citation type="submission" date="2019-03" db="EMBL/GenBank/DDBJ databases">
        <title>Draft genome sequences of novel Actinobacteria.</title>
        <authorList>
            <person name="Sahin N."/>
            <person name="Ay H."/>
            <person name="Saygin H."/>
        </authorList>
    </citation>
    <scope>NUCLEOTIDE SEQUENCE [LARGE SCALE GENOMIC DNA]</scope>
    <source>
        <strain evidence="3 4">H3C3</strain>
    </source>
</reference>
<dbReference type="AlphaFoldDB" id="A0A4R5C9X7"/>
<feature type="domain" description="DUF4132" evidence="2">
    <location>
        <begin position="1"/>
        <end position="76"/>
    </location>
</feature>
<dbReference type="OrthoDB" id="4554725at2"/>
<accession>A0A4R5C9X7</accession>
<sequence>MVRRLIWLAEEGTQDTAFRLAEDRTFTDVHDDAFTPPGSAAIRIAHPLDLGDTLRAWRATLDDYETLQPFPQIRRTGPRAHRGGARKRPPHPVRGRHGADGEGPRDEAPWLGPRQPRRDLPSAARRPPHHGRPGPDHRLRAHRRPHRSEHPQDVAGALTREQRPQFPRSR</sequence>
<proteinExistence type="predicted"/>
<dbReference type="InterPro" id="IPR025406">
    <property type="entry name" value="DUF4132"/>
</dbReference>
<feature type="region of interest" description="Disordered" evidence="1">
    <location>
        <begin position="68"/>
        <end position="170"/>
    </location>
</feature>
<evidence type="ECO:0000259" key="2">
    <source>
        <dbReference type="Pfam" id="PF13569"/>
    </source>
</evidence>
<evidence type="ECO:0000313" key="4">
    <source>
        <dbReference type="Proteomes" id="UP000294513"/>
    </source>
</evidence>
<keyword evidence="4" id="KW-1185">Reference proteome</keyword>
<feature type="compositionally biased region" description="Basic residues" evidence="1">
    <location>
        <begin position="76"/>
        <end position="96"/>
    </location>
</feature>
<feature type="compositionally biased region" description="Basic and acidic residues" evidence="1">
    <location>
        <begin position="97"/>
        <end position="108"/>
    </location>
</feature>
<evidence type="ECO:0000256" key="1">
    <source>
        <dbReference type="SAM" id="MobiDB-lite"/>
    </source>
</evidence>
<comment type="caution">
    <text evidence="3">The sequence shown here is derived from an EMBL/GenBank/DDBJ whole genome shotgun (WGS) entry which is preliminary data.</text>
</comment>
<name>A0A4R5C9X7_9ACTN</name>
<protein>
    <submittedName>
        <fullName evidence="3">DUF4132 domain-containing protein</fullName>
    </submittedName>
</protein>
<dbReference type="Proteomes" id="UP000294513">
    <property type="component" value="Unassembled WGS sequence"/>
</dbReference>
<evidence type="ECO:0000313" key="3">
    <source>
        <dbReference type="EMBL" id="TDD96105.1"/>
    </source>
</evidence>
<organism evidence="3 4">
    <name type="scientific">Actinomadura rubrisoli</name>
    <dbReference type="NCBI Taxonomy" id="2530368"/>
    <lineage>
        <taxon>Bacteria</taxon>
        <taxon>Bacillati</taxon>
        <taxon>Actinomycetota</taxon>
        <taxon>Actinomycetes</taxon>
        <taxon>Streptosporangiales</taxon>
        <taxon>Thermomonosporaceae</taxon>
        <taxon>Actinomadura</taxon>
    </lineage>
</organism>
<dbReference type="Pfam" id="PF13569">
    <property type="entry name" value="DUF4132"/>
    <property type="match status" value="1"/>
</dbReference>